<dbReference type="AlphaFoldDB" id="A0A9D4GBQ7"/>
<comment type="caution">
    <text evidence="1">The sequence shown here is derived from an EMBL/GenBank/DDBJ whole genome shotgun (WGS) entry which is preliminary data.</text>
</comment>
<dbReference type="Pfam" id="PF00612">
    <property type="entry name" value="IQ"/>
    <property type="match status" value="2"/>
</dbReference>
<gene>
    <name evidence="1" type="ORF">DPMN_140875</name>
</gene>
<accession>A0A9D4GBQ7</accession>
<dbReference type="Proteomes" id="UP000828390">
    <property type="component" value="Unassembled WGS sequence"/>
</dbReference>
<reference evidence="1" key="1">
    <citation type="journal article" date="2019" name="bioRxiv">
        <title>The Genome of the Zebra Mussel, Dreissena polymorpha: A Resource for Invasive Species Research.</title>
        <authorList>
            <person name="McCartney M.A."/>
            <person name="Auch B."/>
            <person name="Kono T."/>
            <person name="Mallez S."/>
            <person name="Zhang Y."/>
            <person name="Obille A."/>
            <person name="Becker A."/>
            <person name="Abrahante J.E."/>
            <person name="Garbe J."/>
            <person name="Badalamenti J.P."/>
            <person name="Herman A."/>
            <person name="Mangelson H."/>
            <person name="Liachko I."/>
            <person name="Sullivan S."/>
            <person name="Sone E.D."/>
            <person name="Koren S."/>
            <person name="Silverstein K.A.T."/>
            <person name="Beckman K.B."/>
            <person name="Gohl D.M."/>
        </authorList>
    </citation>
    <scope>NUCLEOTIDE SEQUENCE</scope>
    <source>
        <strain evidence="1">Duluth1</strain>
        <tissue evidence="1">Whole animal</tissue>
    </source>
</reference>
<keyword evidence="2" id="KW-1185">Reference proteome</keyword>
<evidence type="ECO:0000313" key="1">
    <source>
        <dbReference type="EMBL" id="KAH3812443.1"/>
    </source>
</evidence>
<organism evidence="1 2">
    <name type="scientific">Dreissena polymorpha</name>
    <name type="common">Zebra mussel</name>
    <name type="synonym">Mytilus polymorpha</name>
    <dbReference type="NCBI Taxonomy" id="45954"/>
    <lineage>
        <taxon>Eukaryota</taxon>
        <taxon>Metazoa</taxon>
        <taxon>Spiralia</taxon>
        <taxon>Lophotrochozoa</taxon>
        <taxon>Mollusca</taxon>
        <taxon>Bivalvia</taxon>
        <taxon>Autobranchia</taxon>
        <taxon>Heteroconchia</taxon>
        <taxon>Euheterodonta</taxon>
        <taxon>Imparidentia</taxon>
        <taxon>Neoheterodontei</taxon>
        <taxon>Myida</taxon>
        <taxon>Dreissenoidea</taxon>
        <taxon>Dreissenidae</taxon>
        <taxon>Dreissena</taxon>
    </lineage>
</organism>
<proteinExistence type="predicted"/>
<dbReference type="PROSITE" id="PS50096">
    <property type="entry name" value="IQ"/>
    <property type="match status" value="1"/>
</dbReference>
<sequence>IEESSKKHLHPEEYSALTIQRYWRGFKGRQIYVNKLFEKYQQEEQQQHEKVLRQMEEGNLLVENHELEVLLEDGRTVRRNAKRLYIFKVIKIQRAWKAYRARLQKQNRNNSNCTENTNYKNRTVYTEKGPKLEVSNHDEANETAELKTDVETFFNENFQGIEQDAVENGNTLIKDSRRKEQFTSDVTPELSPSQKRKRYFLSQAQEFAELKKTNSNVLPFNLHLHFNPDDSCDTKGKSLSMQMMSDMSPQQIAGANNSHLKTSEHEEFKLFNGKVDKKADYYVNTNICDNSKGSNPSLTLLNTHGENACLTVCDDNNEDAFDVYNIETALPDVDWKVLEEKLKAASEEAKLIKEWGQWSSGKMLG</sequence>
<dbReference type="InterPro" id="IPR000048">
    <property type="entry name" value="IQ_motif_EF-hand-BS"/>
</dbReference>
<name>A0A9D4GBQ7_DREPO</name>
<protein>
    <submittedName>
        <fullName evidence="1">Uncharacterized protein</fullName>
    </submittedName>
</protein>
<dbReference type="EMBL" id="JAIWYP010000006">
    <property type="protein sequence ID" value="KAH3812443.1"/>
    <property type="molecule type" value="Genomic_DNA"/>
</dbReference>
<evidence type="ECO:0000313" key="2">
    <source>
        <dbReference type="Proteomes" id="UP000828390"/>
    </source>
</evidence>
<feature type="non-terminal residue" evidence="1">
    <location>
        <position position="1"/>
    </location>
</feature>
<reference evidence="1" key="2">
    <citation type="submission" date="2020-11" db="EMBL/GenBank/DDBJ databases">
        <authorList>
            <person name="McCartney M.A."/>
            <person name="Auch B."/>
            <person name="Kono T."/>
            <person name="Mallez S."/>
            <person name="Becker A."/>
            <person name="Gohl D.M."/>
            <person name="Silverstein K.A.T."/>
            <person name="Koren S."/>
            <person name="Bechman K.B."/>
            <person name="Herman A."/>
            <person name="Abrahante J.E."/>
            <person name="Garbe J."/>
        </authorList>
    </citation>
    <scope>NUCLEOTIDE SEQUENCE</scope>
    <source>
        <strain evidence="1">Duluth1</strain>
        <tissue evidence="1">Whole animal</tissue>
    </source>
</reference>